<dbReference type="GeneID" id="20637984"/>
<dbReference type="InParanoid" id="G5AC82"/>
<organism evidence="1 2">
    <name type="scientific">Phytophthora sojae (strain P6497)</name>
    <name type="common">Soybean stem and root rot agent</name>
    <name type="synonym">Phytophthora megasperma f. sp. glycines</name>
    <dbReference type="NCBI Taxonomy" id="1094619"/>
    <lineage>
        <taxon>Eukaryota</taxon>
        <taxon>Sar</taxon>
        <taxon>Stramenopiles</taxon>
        <taxon>Oomycota</taxon>
        <taxon>Peronosporomycetes</taxon>
        <taxon>Peronosporales</taxon>
        <taxon>Peronosporaceae</taxon>
        <taxon>Phytophthora</taxon>
    </lineage>
</organism>
<dbReference type="KEGG" id="psoj:PHYSODRAFT_249949"/>
<gene>
    <name evidence="1" type="ORF">PHYSODRAFT_249949</name>
</gene>
<dbReference type="EMBL" id="JH159163">
    <property type="protein sequence ID" value="EGZ06956.1"/>
    <property type="molecule type" value="Genomic_DNA"/>
</dbReference>
<dbReference type="InterPro" id="IPR032048">
    <property type="entry name" value="TGase_elicitor"/>
</dbReference>
<dbReference type="Proteomes" id="UP000002640">
    <property type="component" value="Unassembled WGS sequence"/>
</dbReference>
<reference evidence="1 2" key="1">
    <citation type="journal article" date="2006" name="Science">
        <title>Phytophthora genome sequences uncover evolutionary origins and mechanisms of pathogenesis.</title>
        <authorList>
            <person name="Tyler B.M."/>
            <person name="Tripathy S."/>
            <person name="Zhang X."/>
            <person name="Dehal P."/>
            <person name="Jiang R.H."/>
            <person name="Aerts A."/>
            <person name="Arredondo F.D."/>
            <person name="Baxter L."/>
            <person name="Bensasson D."/>
            <person name="Beynon J.L."/>
            <person name="Chapman J."/>
            <person name="Damasceno C.M."/>
            <person name="Dorrance A.E."/>
            <person name="Dou D."/>
            <person name="Dickerman A.W."/>
            <person name="Dubchak I.L."/>
            <person name="Garbelotto M."/>
            <person name="Gijzen M."/>
            <person name="Gordon S.G."/>
            <person name="Govers F."/>
            <person name="Grunwald N.J."/>
            <person name="Huang W."/>
            <person name="Ivors K.L."/>
            <person name="Jones R.W."/>
            <person name="Kamoun S."/>
            <person name="Krampis K."/>
            <person name="Lamour K.H."/>
            <person name="Lee M.K."/>
            <person name="McDonald W.H."/>
            <person name="Medina M."/>
            <person name="Meijer H.J."/>
            <person name="Nordberg E.K."/>
            <person name="Maclean D.J."/>
            <person name="Ospina-Giraldo M.D."/>
            <person name="Morris P.F."/>
            <person name="Phuntumart V."/>
            <person name="Putnam N.H."/>
            <person name="Rash S."/>
            <person name="Rose J.K."/>
            <person name="Sakihama Y."/>
            <person name="Salamov A.A."/>
            <person name="Savidor A."/>
            <person name="Scheuring C.F."/>
            <person name="Smith B.M."/>
            <person name="Sobral B.W."/>
            <person name="Terry A."/>
            <person name="Torto-Alalibo T.A."/>
            <person name="Win J."/>
            <person name="Xu Z."/>
            <person name="Zhang H."/>
            <person name="Grigoriev I.V."/>
            <person name="Rokhsar D.S."/>
            <person name="Boore J.L."/>
        </authorList>
    </citation>
    <scope>NUCLEOTIDE SEQUENCE [LARGE SCALE GENOMIC DNA]</scope>
    <source>
        <strain evidence="1 2">P6497</strain>
    </source>
</reference>
<name>G5AC82_PHYSP</name>
<accession>G5AC82</accession>
<dbReference type="Gene3D" id="3.30.40.240">
    <property type="entry name" value="Transglutaminase elicitor, body domain"/>
    <property type="match status" value="1"/>
</dbReference>
<dbReference type="AlphaFoldDB" id="G5AC82"/>
<dbReference type="RefSeq" id="XP_009537720.1">
    <property type="nucleotide sequence ID" value="XM_009539425.1"/>
</dbReference>
<evidence type="ECO:0000313" key="2">
    <source>
        <dbReference type="Proteomes" id="UP000002640"/>
    </source>
</evidence>
<protein>
    <submittedName>
        <fullName evidence="1">Uncharacterized protein</fullName>
    </submittedName>
</protein>
<proteinExistence type="predicted"/>
<keyword evidence="2" id="KW-1185">Reference proteome</keyword>
<dbReference type="Pfam" id="PF16683">
    <property type="entry name" value="TGase_elicitor"/>
    <property type="match status" value="2"/>
</dbReference>
<dbReference type="STRING" id="1094619.G5AC82"/>
<sequence>MVCFPRAYLVTAAAPVALQLQQTTATSLKYDPYTTCTSYEIGNKCFPGRGSALNDDGNCVVTVPEDPHSHQAAKTPAVPVKYKGLMSNASASPTQPVFTKVGKRIMSENTPPTGSDPDACWNKGQPSASEKYATAFGLDVTTFMNNVSAENGSRYDGYGTDSIDAFGRHTDYSYRDLNPGFFHIATANLLGLLNRPSSLTTTKEAANTFYGLESYPWNENATSIVYVKSRLSWIEQSEKDDGLIASGLIANFTGGASYYDYLLEMDDNEEIIGGEWLYGSNDDHPDFLWLLTEKPDADTVTEIGLSYANVKCCWRRLWRALVGIRRRWYRIVRAMGMHPPEG</sequence>
<dbReference type="SMR" id="G5AC82"/>
<evidence type="ECO:0000313" key="1">
    <source>
        <dbReference type="EMBL" id="EGZ06956.1"/>
    </source>
</evidence>
<dbReference type="GO" id="GO:0016755">
    <property type="term" value="F:aminoacyltransferase activity"/>
    <property type="evidence" value="ECO:0007669"/>
    <property type="project" value="InterPro"/>
</dbReference>